<dbReference type="SUPFAM" id="SSF54427">
    <property type="entry name" value="NTF2-like"/>
    <property type="match status" value="1"/>
</dbReference>
<protein>
    <submittedName>
        <fullName evidence="3">Nuclear transport factor 2 family protein</fullName>
    </submittedName>
</protein>
<reference evidence="3 4" key="1">
    <citation type="submission" date="2019-05" db="EMBL/GenBank/DDBJ databases">
        <title>Hymenobacter edaphi sp. nov., isolated from abandoned arsenic-contaminated farmland soil.</title>
        <authorList>
            <person name="Nie L."/>
        </authorList>
    </citation>
    <scope>NUCLEOTIDE SEQUENCE [LARGE SCALE GENOMIC DNA]</scope>
    <source>
        <strain evidence="3 4">1-3-3-8</strain>
    </source>
</reference>
<evidence type="ECO:0000313" key="3">
    <source>
        <dbReference type="EMBL" id="TLM96466.1"/>
    </source>
</evidence>
<evidence type="ECO:0000256" key="1">
    <source>
        <dbReference type="SAM" id="SignalP"/>
    </source>
</evidence>
<dbReference type="InterPro" id="IPR027843">
    <property type="entry name" value="DUF4440"/>
</dbReference>
<comment type="caution">
    <text evidence="3">The sequence shown here is derived from an EMBL/GenBank/DDBJ whole genome shotgun (WGS) entry which is preliminary data.</text>
</comment>
<organism evidence="3 4">
    <name type="scientific">Hymenobacter jeollabukensis</name>
    <dbReference type="NCBI Taxonomy" id="2025313"/>
    <lineage>
        <taxon>Bacteria</taxon>
        <taxon>Pseudomonadati</taxon>
        <taxon>Bacteroidota</taxon>
        <taxon>Cytophagia</taxon>
        <taxon>Cytophagales</taxon>
        <taxon>Hymenobacteraceae</taxon>
        <taxon>Hymenobacter</taxon>
    </lineage>
</organism>
<proteinExistence type="predicted"/>
<evidence type="ECO:0000313" key="4">
    <source>
        <dbReference type="Proteomes" id="UP000305517"/>
    </source>
</evidence>
<gene>
    <name evidence="3" type="ORF">FDY95_00240</name>
</gene>
<dbReference type="RefSeq" id="WP_138074725.1">
    <property type="nucleotide sequence ID" value="NZ_VAJM01000001.1"/>
</dbReference>
<dbReference type="Gene3D" id="3.10.450.50">
    <property type="match status" value="1"/>
</dbReference>
<dbReference type="InterPro" id="IPR032710">
    <property type="entry name" value="NTF2-like_dom_sf"/>
</dbReference>
<dbReference type="Proteomes" id="UP000305517">
    <property type="component" value="Unassembled WGS sequence"/>
</dbReference>
<evidence type="ECO:0000259" key="2">
    <source>
        <dbReference type="Pfam" id="PF14534"/>
    </source>
</evidence>
<feature type="domain" description="DUF4440" evidence="2">
    <location>
        <begin position="49"/>
        <end position="158"/>
    </location>
</feature>
<dbReference type="EMBL" id="VAJM01000001">
    <property type="protein sequence ID" value="TLM96466.1"/>
    <property type="molecule type" value="Genomic_DNA"/>
</dbReference>
<accession>A0A5R8WVK2</accession>
<feature type="signal peptide" evidence="1">
    <location>
        <begin position="1"/>
        <end position="24"/>
    </location>
</feature>
<sequence>MRTAHYLPSLALAALLLSSCSPDSTTKPADTAATAVAAPAFTAADAQQIRTVLSTQAAAWNRGDLPAYMQGYWQSDSLLFIGKSGPQHGWQRTLTNYQRSYPDAAAMGQLDFSQLRINPIDAEAAHVVGRWHLARPQKGDLQGWFTLLFRKIDGRWVIVADHSS</sequence>
<dbReference type="OrthoDB" id="120856at2"/>
<keyword evidence="1" id="KW-0732">Signal</keyword>
<dbReference type="AlphaFoldDB" id="A0A5R8WVK2"/>
<name>A0A5R8WVK2_9BACT</name>
<feature type="chain" id="PRO_5024314621" evidence="1">
    <location>
        <begin position="25"/>
        <end position="164"/>
    </location>
</feature>
<dbReference type="Pfam" id="PF14534">
    <property type="entry name" value="DUF4440"/>
    <property type="match status" value="1"/>
</dbReference>
<dbReference type="PROSITE" id="PS51257">
    <property type="entry name" value="PROKAR_LIPOPROTEIN"/>
    <property type="match status" value="1"/>
</dbReference>
<keyword evidence="4" id="KW-1185">Reference proteome</keyword>